<gene>
    <name evidence="7" type="ORF">HY618_06845</name>
</gene>
<reference evidence="7" key="1">
    <citation type="submission" date="2020-07" db="EMBL/GenBank/DDBJ databases">
        <title>Huge and variable diversity of episymbiotic CPR bacteria and DPANN archaea in groundwater ecosystems.</title>
        <authorList>
            <person name="He C.Y."/>
            <person name="Keren R."/>
            <person name="Whittaker M."/>
            <person name="Farag I.F."/>
            <person name="Doudna J."/>
            <person name="Cate J.H.D."/>
            <person name="Banfield J.F."/>
        </authorList>
    </citation>
    <scope>NUCLEOTIDE SEQUENCE</scope>
    <source>
        <strain evidence="7">NC_groundwater_1370_Ag_S-0.2um_69_93</strain>
    </source>
</reference>
<evidence type="ECO:0000256" key="2">
    <source>
        <dbReference type="ARBA" id="ARBA00022630"/>
    </source>
</evidence>
<dbReference type="InterPro" id="IPR004507">
    <property type="entry name" value="UbiX-like"/>
</dbReference>
<evidence type="ECO:0000256" key="4">
    <source>
        <dbReference type="ARBA" id="ARBA00022679"/>
    </source>
</evidence>
<accession>A0A932ZU44</accession>
<dbReference type="Pfam" id="PF02441">
    <property type="entry name" value="Flavoprotein"/>
    <property type="match status" value="1"/>
</dbReference>
<dbReference type="SUPFAM" id="SSF52507">
    <property type="entry name" value="Homo-oligomeric flavin-containing Cys decarboxylases, HFCD"/>
    <property type="match status" value="1"/>
</dbReference>
<dbReference type="NCBIfam" id="TIGR00421">
    <property type="entry name" value="ubiX_pad"/>
    <property type="match status" value="1"/>
</dbReference>
<dbReference type="AlphaFoldDB" id="A0A932ZU44"/>
<dbReference type="GO" id="GO:0004659">
    <property type="term" value="F:prenyltransferase activity"/>
    <property type="evidence" value="ECO:0007669"/>
    <property type="project" value="UniProtKB-KW"/>
</dbReference>
<feature type="non-terminal residue" evidence="7">
    <location>
        <position position="1"/>
    </location>
</feature>
<evidence type="ECO:0000256" key="3">
    <source>
        <dbReference type="ARBA" id="ARBA00022643"/>
    </source>
</evidence>
<keyword evidence="3" id="KW-0288">FMN</keyword>
<dbReference type="Gene3D" id="3.40.50.1950">
    <property type="entry name" value="Flavin prenyltransferase-like"/>
    <property type="match status" value="1"/>
</dbReference>
<evidence type="ECO:0000313" key="8">
    <source>
        <dbReference type="Proteomes" id="UP000752292"/>
    </source>
</evidence>
<evidence type="ECO:0000313" key="7">
    <source>
        <dbReference type="EMBL" id="MBI4252162.1"/>
    </source>
</evidence>
<organism evidence="7 8">
    <name type="scientific">Tectimicrobiota bacterium</name>
    <dbReference type="NCBI Taxonomy" id="2528274"/>
    <lineage>
        <taxon>Bacteria</taxon>
        <taxon>Pseudomonadati</taxon>
        <taxon>Nitrospinota/Tectimicrobiota group</taxon>
        <taxon>Candidatus Tectimicrobiota</taxon>
    </lineage>
</organism>
<evidence type="ECO:0000256" key="1">
    <source>
        <dbReference type="ARBA" id="ARBA00022602"/>
    </source>
</evidence>
<feature type="domain" description="Flavoprotein" evidence="6">
    <location>
        <begin position="1"/>
        <end position="140"/>
    </location>
</feature>
<name>A0A932ZU44_UNCTE</name>
<dbReference type="Proteomes" id="UP000752292">
    <property type="component" value="Unassembled WGS sequence"/>
</dbReference>
<sequence>VVSKAGLRVLQHETGRDLKDLAGWASVVHPESDIGARPASGSARFDAMVIIPCSVKTLGLLAAGTGDNLIGRAADVILKEGRRLVLVPREMPLSAIHLENMLKLARLGVMILPASPGFYFGPKTLDDLVNHVVGKTLDALSLEQQLFERWKGQFPERRRGTAAARGTEEGRGAQPEEAT</sequence>
<dbReference type="InterPro" id="IPR036551">
    <property type="entry name" value="Flavin_trans-like"/>
</dbReference>
<proteinExistence type="predicted"/>
<keyword evidence="2" id="KW-0285">Flavoprotein</keyword>
<dbReference type="InterPro" id="IPR003382">
    <property type="entry name" value="Flavoprotein"/>
</dbReference>
<dbReference type="EMBL" id="JACQRX010000298">
    <property type="protein sequence ID" value="MBI4252162.1"/>
    <property type="molecule type" value="Genomic_DNA"/>
</dbReference>
<comment type="caution">
    <text evidence="7">The sequence shown here is derived from an EMBL/GenBank/DDBJ whole genome shotgun (WGS) entry which is preliminary data.</text>
</comment>
<keyword evidence="1" id="KW-0637">Prenyltransferase</keyword>
<evidence type="ECO:0000256" key="5">
    <source>
        <dbReference type="SAM" id="MobiDB-lite"/>
    </source>
</evidence>
<feature type="region of interest" description="Disordered" evidence="5">
    <location>
        <begin position="153"/>
        <end position="179"/>
    </location>
</feature>
<keyword evidence="4" id="KW-0808">Transferase</keyword>
<evidence type="ECO:0000259" key="6">
    <source>
        <dbReference type="Pfam" id="PF02441"/>
    </source>
</evidence>
<protein>
    <submittedName>
        <fullName evidence="7">UbiX family flavin prenyltransferase</fullName>
    </submittedName>
</protein>